<evidence type="ECO:0000256" key="2">
    <source>
        <dbReference type="ARBA" id="ARBA00022448"/>
    </source>
</evidence>
<evidence type="ECO:0000256" key="10">
    <source>
        <dbReference type="ARBA" id="ARBA00025198"/>
    </source>
</evidence>
<dbReference type="EMBL" id="DSUH01000011">
    <property type="protein sequence ID" value="HGU31286.1"/>
    <property type="molecule type" value="Genomic_DNA"/>
</dbReference>
<evidence type="ECO:0000256" key="7">
    <source>
        <dbReference type="ARBA" id="ARBA00023065"/>
    </source>
</evidence>
<evidence type="ECO:0000256" key="6">
    <source>
        <dbReference type="ARBA" id="ARBA00022989"/>
    </source>
</evidence>
<evidence type="ECO:0000256" key="15">
    <source>
        <dbReference type="SAM" id="Phobius"/>
    </source>
</evidence>
<dbReference type="InterPro" id="IPR050059">
    <property type="entry name" value="ATP_synthase_B_chain"/>
</dbReference>
<dbReference type="GO" id="GO:0045259">
    <property type="term" value="C:proton-transporting ATP synthase complex"/>
    <property type="evidence" value="ECO:0007669"/>
    <property type="project" value="UniProtKB-KW"/>
</dbReference>
<keyword evidence="8 15" id="KW-0472">Membrane</keyword>
<evidence type="ECO:0000256" key="14">
    <source>
        <dbReference type="SAM" id="Coils"/>
    </source>
</evidence>
<keyword evidence="6 15" id="KW-1133">Transmembrane helix</keyword>
<dbReference type="GO" id="GO:0015986">
    <property type="term" value="P:proton motive force-driven ATP synthesis"/>
    <property type="evidence" value="ECO:0007669"/>
    <property type="project" value="InterPro"/>
</dbReference>
<comment type="function">
    <text evidence="10">F(1)F(0) ATP synthase produces ATP from ADP in the presence of a proton or sodium gradient. F-type ATPases consist of two structural domains, F(1) containing the extramembraneous catalytic core and F(0) containing the membrane proton channel, linked together by a central stalk and a peripheral stalk. During catalysis, ATP synthesis in the catalytic domain of F(1) is coupled via a rotary mechanism of the central stalk subunits to proton translocation.</text>
</comment>
<evidence type="ECO:0000256" key="8">
    <source>
        <dbReference type="ARBA" id="ARBA00023136"/>
    </source>
</evidence>
<evidence type="ECO:0008006" key="17">
    <source>
        <dbReference type="Google" id="ProtNLM"/>
    </source>
</evidence>
<evidence type="ECO:0000256" key="4">
    <source>
        <dbReference type="ARBA" id="ARBA00022692"/>
    </source>
</evidence>
<comment type="function">
    <text evidence="11">Component of the F(0) channel, it forms part of the peripheral stalk, linking F(1) to F(0). The b'-subunit is a diverged and duplicated form of b found in plants and photosynthetic bacteria.</text>
</comment>
<dbReference type="GO" id="GO:0046961">
    <property type="term" value="F:proton-transporting ATPase activity, rotational mechanism"/>
    <property type="evidence" value="ECO:0007669"/>
    <property type="project" value="TreeGrafter"/>
</dbReference>
<proteinExistence type="inferred from homology"/>
<keyword evidence="7 13" id="KW-0406">Ion transport</keyword>
<keyword evidence="14" id="KW-0175">Coiled coil</keyword>
<dbReference type="AlphaFoldDB" id="A0A7C4MNJ7"/>
<accession>A0A7C4MNJ7</accession>
<keyword evidence="2 13" id="KW-0813">Transport</keyword>
<evidence type="ECO:0000256" key="1">
    <source>
        <dbReference type="ARBA" id="ARBA00005513"/>
    </source>
</evidence>
<keyword evidence="4 13" id="KW-0812">Transmembrane</keyword>
<organism evidence="16">
    <name type="scientific">Desulfatirhabdium butyrativorans</name>
    <dbReference type="NCBI Taxonomy" id="340467"/>
    <lineage>
        <taxon>Bacteria</taxon>
        <taxon>Pseudomonadati</taxon>
        <taxon>Thermodesulfobacteriota</taxon>
        <taxon>Desulfobacteria</taxon>
        <taxon>Desulfobacterales</taxon>
        <taxon>Desulfatirhabdiaceae</taxon>
        <taxon>Desulfatirhabdium</taxon>
    </lineage>
</organism>
<dbReference type="Pfam" id="PF00430">
    <property type="entry name" value="ATP-synt_B"/>
    <property type="match status" value="1"/>
</dbReference>
<keyword evidence="9" id="KW-0066">ATP synthesis</keyword>
<sequence>MEIINKVALITINETFFFQLLSFLLFMFIVTRIMFRPLQGVMDKRHTHIEKLKMDIVDADQEITRLTNTIAAQEAAVRAEAIQIRANIEREGVQTAEKLLMETQQKLAEERERMLRQVNQIIDNIRGKLQSEAEFLALTMIEKLLDRKVQA</sequence>
<feature type="coiled-coil region" evidence="14">
    <location>
        <begin position="49"/>
        <end position="124"/>
    </location>
</feature>
<dbReference type="PANTHER" id="PTHR33445:SF2">
    <property type="entry name" value="ATP SYNTHASE SUBUNIT B', CHLOROPLASTIC"/>
    <property type="match status" value="1"/>
</dbReference>
<name>A0A7C4MNJ7_9BACT</name>
<protein>
    <recommendedName>
        <fullName evidence="17">ATP synthase subunit b</fullName>
    </recommendedName>
</protein>
<evidence type="ECO:0000256" key="13">
    <source>
        <dbReference type="RuleBase" id="RU003848"/>
    </source>
</evidence>
<comment type="subcellular location">
    <subcellularLocation>
        <location evidence="12">Endomembrane system</location>
        <topology evidence="12">Single-pass membrane protein</topology>
    </subcellularLocation>
</comment>
<evidence type="ECO:0000256" key="11">
    <source>
        <dbReference type="ARBA" id="ARBA00025614"/>
    </source>
</evidence>
<evidence type="ECO:0000256" key="5">
    <source>
        <dbReference type="ARBA" id="ARBA00022781"/>
    </source>
</evidence>
<keyword evidence="3 13" id="KW-0138">CF(0)</keyword>
<evidence type="ECO:0000313" key="16">
    <source>
        <dbReference type="EMBL" id="HGU31286.1"/>
    </source>
</evidence>
<keyword evidence="5 13" id="KW-0375">Hydrogen ion transport</keyword>
<evidence type="ECO:0000256" key="12">
    <source>
        <dbReference type="ARBA" id="ARBA00037847"/>
    </source>
</evidence>
<dbReference type="PANTHER" id="PTHR33445">
    <property type="entry name" value="ATP SYNTHASE SUBUNIT B', CHLOROPLASTIC"/>
    <property type="match status" value="1"/>
</dbReference>
<gene>
    <name evidence="16" type="ORF">ENS29_00345</name>
</gene>
<feature type="transmembrane region" description="Helical" evidence="15">
    <location>
        <begin position="16"/>
        <end position="35"/>
    </location>
</feature>
<dbReference type="GO" id="GO:0012505">
    <property type="term" value="C:endomembrane system"/>
    <property type="evidence" value="ECO:0007669"/>
    <property type="project" value="UniProtKB-SubCell"/>
</dbReference>
<reference evidence="16" key="1">
    <citation type="journal article" date="2020" name="mSystems">
        <title>Genome- and Community-Level Interaction Insights into Carbon Utilization and Element Cycling Functions of Hydrothermarchaeota in Hydrothermal Sediment.</title>
        <authorList>
            <person name="Zhou Z."/>
            <person name="Liu Y."/>
            <person name="Xu W."/>
            <person name="Pan J."/>
            <person name="Luo Z.H."/>
            <person name="Li M."/>
        </authorList>
    </citation>
    <scope>NUCLEOTIDE SEQUENCE [LARGE SCALE GENOMIC DNA]</scope>
    <source>
        <strain evidence="16">SpSt-477</strain>
    </source>
</reference>
<comment type="similarity">
    <text evidence="1 13">Belongs to the ATPase B chain family.</text>
</comment>
<evidence type="ECO:0000256" key="9">
    <source>
        <dbReference type="ARBA" id="ARBA00023310"/>
    </source>
</evidence>
<dbReference type="InterPro" id="IPR002146">
    <property type="entry name" value="ATP_synth_b/b'su_bac/chlpt"/>
</dbReference>
<evidence type="ECO:0000256" key="3">
    <source>
        <dbReference type="ARBA" id="ARBA00022547"/>
    </source>
</evidence>
<comment type="caution">
    <text evidence="16">The sequence shown here is derived from an EMBL/GenBank/DDBJ whole genome shotgun (WGS) entry which is preliminary data.</text>
</comment>